<reference evidence="2" key="1">
    <citation type="journal article" date="2022" name="Mol. Ecol. Resour.">
        <title>The genomes of chicory, endive, great burdock and yacon provide insights into Asteraceae palaeo-polyploidization history and plant inulin production.</title>
        <authorList>
            <person name="Fan W."/>
            <person name="Wang S."/>
            <person name="Wang H."/>
            <person name="Wang A."/>
            <person name="Jiang F."/>
            <person name="Liu H."/>
            <person name="Zhao H."/>
            <person name="Xu D."/>
            <person name="Zhang Y."/>
        </authorList>
    </citation>
    <scope>NUCLEOTIDE SEQUENCE [LARGE SCALE GENOMIC DNA]</scope>
    <source>
        <strain evidence="2">cv. Niubang</strain>
    </source>
</reference>
<sequence>MQLLVTAKSEIVENAIAKFPNDDDFEKFKTDMKRMFRTKFCKAEVHKSEIRKSLSKISYKSFGINPPDFDLGISLDKKEAGSGIEKHQEYGVASALKTSSDKGSKETFSPIPITTYEDEPHKNHQTCDSSTYDV</sequence>
<accession>A0ACB8ZIG6</accession>
<reference evidence="1 2" key="2">
    <citation type="journal article" date="2022" name="Mol. Ecol. Resour.">
        <title>The genomes of chicory, endive, great burdock and yacon provide insights into Asteraceae paleo-polyploidization history and plant inulin production.</title>
        <authorList>
            <person name="Fan W."/>
            <person name="Wang S."/>
            <person name="Wang H."/>
            <person name="Wang A."/>
            <person name="Jiang F."/>
            <person name="Liu H."/>
            <person name="Zhao H."/>
            <person name="Xu D."/>
            <person name="Zhang Y."/>
        </authorList>
    </citation>
    <scope>NUCLEOTIDE SEQUENCE [LARGE SCALE GENOMIC DNA]</scope>
    <source>
        <strain evidence="2">cv. Niubang</strain>
    </source>
</reference>
<organism evidence="1 2">
    <name type="scientific">Arctium lappa</name>
    <name type="common">Greater burdock</name>
    <name type="synonym">Lappa major</name>
    <dbReference type="NCBI Taxonomy" id="4217"/>
    <lineage>
        <taxon>Eukaryota</taxon>
        <taxon>Viridiplantae</taxon>
        <taxon>Streptophyta</taxon>
        <taxon>Embryophyta</taxon>
        <taxon>Tracheophyta</taxon>
        <taxon>Spermatophyta</taxon>
        <taxon>Magnoliopsida</taxon>
        <taxon>eudicotyledons</taxon>
        <taxon>Gunneridae</taxon>
        <taxon>Pentapetalae</taxon>
        <taxon>asterids</taxon>
        <taxon>campanulids</taxon>
        <taxon>Asterales</taxon>
        <taxon>Asteraceae</taxon>
        <taxon>Carduoideae</taxon>
        <taxon>Cardueae</taxon>
        <taxon>Arctiinae</taxon>
        <taxon>Arctium</taxon>
    </lineage>
</organism>
<protein>
    <submittedName>
        <fullName evidence="1">Uncharacterized protein</fullName>
    </submittedName>
</protein>
<comment type="caution">
    <text evidence="1">The sequence shown here is derived from an EMBL/GenBank/DDBJ whole genome shotgun (WGS) entry which is preliminary data.</text>
</comment>
<gene>
    <name evidence="1" type="ORF">L6452_30614</name>
</gene>
<evidence type="ECO:0000313" key="1">
    <source>
        <dbReference type="EMBL" id="KAI3697521.1"/>
    </source>
</evidence>
<keyword evidence="2" id="KW-1185">Reference proteome</keyword>
<dbReference type="Proteomes" id="UP001055879">
    <property type="component" value="Linkage Group LG10"/>
</dbReference>
<evidence type="ECO:0000313" key="2">
    <source>
        <dbReference type="Proteomes" id="UP001055879"/>
    </source>
</evidence>
<proteinExistence type="predicted"/>
<name>A0ACB8ZIG6_ARCLA</name>
<dbReference type="EMBL" id="CM042056">
    <property type="protein sequence ID" value="KAI3697521.1"/>
    <property type="molecule type" value="Genomic_DNA"/>
</dbReference>